<keyword evidence="2" id="KW-0175">Coiled coil</keyword>
<name>A0A445HW03_GLYSO</name>
<proteinExistence type="inferred from homology"/>
<feature type="coiled-coil region" evidence="2">
    <location>
        <begin position="138"/>
        <end position="176"/>
    </location>
</feature>
<reference evidence="5 6" key="1">
    <citation type="submission" date="2018-09" db="EMBL/GenBank/DDBJ databases">
        <title>A high-quality reference genome of wild soybean provides a powerful tool to mine soybean genomes.</title>
        <authorList>
            <person name="Xie M."/>
            <person name="Chung C.Y.L."/>
            <person name="Li M.-W."/>
            <person name="Wong F.-L."/>
            <person name="Chan T.-F."/>
            <person name="Lam H.-M."/>
        </authorList>
    </citation>
    <scope>NUCLEOTIDE SEQUENCE [LARGE SCALE GENOMIC DNA]</scope>
    <source>
        <strain evidence="6">cv. W05</strain>
        <tissue evidence="5">Hypocotyl of etiolated seedlings</tissue>
    </source>
</reference>
<comment type="similarity">
    <text evidence="1">Belongs to the remorin family.</text>
</comment>
<dbReference type="InterPro" id="IPR005516">
    <property type="entry name" value="Remorin_C"/>
</dbReference>
<evidence type="ECO:0000256" key="3">
    <source>
        <dbReference type="SAM" id="MobiDB-lite"/>
    </source>
</evidence>
<comment type="caution">
    <text evidence="5">The sequence shown here is derived from an EMBL/GenBank/DDBJ whole genome shotgun (WGS) entry which is preliminary data.</text>
</comment>
<protein>
    <submittedName>
        <fullName evidence="5">Remorin isoform A</fullName>
    </submittedName>
</protein>
<feature type="compositionally biased region" description="Basic and acidic residues" evidence="3">
    <location>
        <begin position="27"/>
        <end position="38"/>
    </location>
</feature>
<feature type="domain" description="Remorin C-terminal" evidence="4">
    <location>
        <begin position="103"/>
        <end position="208"/>
    </location>
</feature>
<dbReference type="Pfam" id="PF03763">
    <property type="entry name" value="Remorin_C"/>
    <property type="match status" value="1"/>
</dbReference>
<dbReference type="AlphaFoldDB" id="A0A445HW03"/>
<dbReference type="PANTHER" id="PTHR31775:SF29">
    <property type="entry name" value="REMORIN C-TERMINAL DOMAIN-CONTAINING PROTEIN"/>
    <property type="match status" value="1"/>
</dbReference>
<dbReference type="Gramene" id="XM_028332832.1">
    <property type="protein sequence ID" value="XP_028188633.1"/>
    <property type="gene ID" value="LOC114375084"/>
</dbReference>
<evidence type="ECO:0000313" key="6">
    <source>
        <dbReference type="Proteomes" id="UP000289340"/>
    </source>
</evidence>
<feature type="compositionally biased region" description="Basic and acidic residues" evidence="3">
    <location>
        <begin position="1"/>
        <end position="15"/>
    </location>
</feature>
<dbReference type="SMR" id="A0A445HW03"/>
<gene>
    <name evidence="5" type="ORF">D0Y65_028772</name>
</gene>
<evidence type="ECO:0000313" key="5">
    <source>
        <dbReference type="EMBL" id="RZB77978.1"/>
    </source>
</evidence>
<feature type="region of interest" description="Disordered" evidence="3">
    <location>
        <begin position="1"/>
        <end position="67"/>
    </location>
</feature>
<evidence type="ECO:0000256" key="2">
    <source>
        <dbReference type="SAM" id="Coils"/>
    </source>
</evidence>
<feature type="compositionally biased region" description="Basic and acidic residues" evidence="3">
    <location>
        <begin position="52"/>
        <end position="67"/>
    </location>
</feature>
<organism evidence="5 6">
    <name type="scientific">Glycine soja</name>
    <name type="common">Wild soybean</name>
    <dbReference type="NCBI Taxonomy" id="3848"/>
    <lineage>
        <taxon>Eukaryota</taxon>
        <taxon>Viridiplantae</taxon>
        <taxon>Streptophyta</taxon>
        <taxon>Embryophyta</taxon>
        <taxon>Tracheophyta</taxon>
        <taxon>Spermatophyta</taxon>
        <taxon>Magnoliopsida</taxon>
        <taxon>eudicotyledons</taxon>
        <taxon>Gunneridae</taxon>
        <taxon>Pentapetalae</taxon>
        <taxon>rosids</taxon>
        <taxon>fabids</taxon>
        <taxon>Fabales</taxon>
        <taxon>Fabaceae</taxon>
        <taxon>Papilionoideae</taxon>
        <taxon>50 kb inversion clade</taxon>
        <taxon>NPAAA clade</taxon>
        <taxon>indigoferoid/millettioid clade</taxon>
        <taxon>Phaseoleae</taxon>
        <taxon>Glycine</taxon>
        <taxon>Glycine subgen. Soja</taxon>
    </lineage>
</organism>
<accession>A0A445HW03</accession>
<keyword evidence="6" id="KW-1185">Reference proteome</keyword>
<dbReference type="EMBL" id="QZWG01000011">
    <property type="protein sequence ID" value="RZB77978.1"/>
    <property type="molecule type" value="Genomic_DNA"/>
</dbReference>
<evidence type="ECO:0000256" key="1">
    <source>
        <dbReference type="ARBA" id="ARBA00005711"/>
    </source>
</evidence>
<dbReference type="Proteomes" id="UP000289340">
    <property type="component" value="Chromosome 11"/>
</dbReference>
<sequence>MGEEVSYKTEPESELHSVPQEHNSSAQEKELEKPEPPNDKVTPPSPVAAQEVADHASKKDTEESVDKGHSLINKLKLLKVQEKRNIFHIVLPDAMLAKVLTEKRLALIKAWEESEKTKAENRAYKKHSAVGLWEDSKKASVEAQLKKIEESMEKKKAEYVEKMKNKIAEIHRLAEEKKAIVEAQKREEFIDLEETASKFRSRGDVPRKFFACFGG</sequence>
<dbReference type="PANTHER" id="PTHR31775">
    <property type="entry name" value="OS02G0117200 PROTEIN"/>
    <property type="match status" value="1"/>
</dbReference>
<evidence type="ECO:0000259" key="4">
    <source>
        <dbReference type="Pfam" id="PF03763"/>
    </source>
</evidence>